<dbReference type="InterPro" id="IPR036291">
    <property type="entry name" value="NAD(P)-bd_dom_sf"/>
</dbReference>
<dbReference type="CDD" id="cd08241">
    <property type="entry name" value="QOR1"/>
    <property type="match status" value="1"/>
</dbReference>
<keyword evidence="3" id="KW-1185">Reference proteome</keyword>
<accession>B8KS18</accession>
<dbReference type="Gene3D" id="3.90.180.10">
    <property type="entry name" value="Medium-chain alcohol dehydrogenases, catalytic domain"/>
    <property type="match status" value="1"/>
</dbReference>
<reference evidence="3" key="1">
    <citation type="journal article" date="2013" name="BMC Microbiol.">
        <title>Taxonomy and evolution of bacteriochlorophyll a-containing members of the OM60/NOR5 clade of marine gammaproteobacteria: description of Luminiphilus syltensis gen. nov., sp. nov., reclassification of Haliea rubra as Pseudohaliea rubra gen. nov., comb. nov., and emendation of Chromatocurvus halotolerans.</title>
        <authorList>
            <person name="Spring S."/>
            <person name="Riedel T."/>
            <person name="Sproer C."/>
            <person name="Yan S."/>
            <person name="Harder J."/>
            <person name="Fuchs B.M."/>
        </authorList>
    </citation>
    <scope>NUCLEOTIDE SEQUENCE [LARGE SCALE GENOMIC DNA]</scope>
    <source>
        <strain evidence="3">NOR51-B</strain>
    </source>
</reference>
<gene>
    <name evidence="2" type="ORF">NOR51B_2279</name>
</gene>
<dbReference type="Proteomes" id="UP000004699">
    <property type="component" value="Unassembled WGS sequence"/>
</dbReference>
<dbReference type="SMART" id="SM00829">
    <property type="entry name" value="PKS_ER"/>
    <property type="match status" value="1"/>
</dbReference>
<proteinExistence type="predicted"/>
<dbReference type="EMBL" id="DS999411">
    <property type="protein sequence ID" value="EED36329.1"/>
    <property type="molecule type" value="Genomic_DNA"/>
</dbReference>
<dbReference type="SUPFAM" id="SSF50129">
    <property type="entry name" value="GroES-like"/>
    <property type="match status" value="1"/>
</dbReference>
<dbReference type="GO" id="GO:0016491">
    <property type="term" value="F:oxidoreductase activity"/>
    <property type="evidence" value="ECO:0007669"/>
    <property type="project" value="InterPro"/>
</dbReference>
<feature type="domain" description="Enoyl reductase (ER)" evidence="1">
    <location>
        <begin position="44"/>
        <end position="357"/>
    </location>
</feature>
<dbReference type="Pfam" id="PF00107">
    <property type="entry name" value="ADH_zinc_N"/>
    <property type="match status" value="1"/>
</dbReference>
<dbReference type="HOGENOM" id="CLU_026673_3_1_6"/>
<dbReference type="InterPro" id="IPR020843">
    <property type="entry name" value="ER"/>
</dbReference>
<evidence type="ECO:0000259" key="1">
    <source>
        <dbReference type="SMART" id="SM00829"/>
    </source>
</evidence>
<dbReference type="STRING" id="565045.NOR51B_2279"/>
<dbReference type="Gene3D" id="3.40.50.720">
    <property type="entry name" value="NAD(P)-binding Rossmann-like Domain"/>
    <property type="match status" value="1"/>
</dbReference>
<dbReference type="PANTHER" id="PTHR43677:SF4">
    <property type="entry name" value="QUINONE OXIDOREDUCTASE-LIKE PROTEIN 2"/>
    <property type="match status" value="1"/>
</dbReference>
<organism evidence="2 3">
    <name type="scientific">Luminiphilus syltensis NOR5-1B</name>
    <dbReference type="NCBI Taxonomy" id="565045"/>
    <lineage>
        <taxon>Bacteria</taxon>
        <taxon>Pseudomonadati</taxon>
        <taxon>Pseudomonadota</taxon>
        <taxon>Gammaproteobacteria</taxon>
        <taxon>Cellvibrionales</taxon>
        <taxon>Halieaceae</taxon>
        <taxon>Luminiphilus</taxon>
    </lineage>
</organism>
<dbReference type="Pfam" id="PF08240">
    <property type="entry name" value="ADH_N"/>
    <property type="match status" value="1"/>
</dbReference>
<sequence length="361" mass="38078">MASLGVPVCPTGAAHQDAMARASTTRRGAVMAGTTRALVCREHGNPDTLDLSDEWPLPELGPRDVQIRVLAAGLNFPDVLIVQGKYQIQPDLPFVPGGECAGIVEATGDAVTRVKVGEPVIHIGFAGAFAEQIVVDEKLVVPKPGGLDFIQAAGVAITYFTSYHGLVQRAALQPGETLLVLGAAGGVGSSAIELGKALGARVIAAASTDEKLEYCRSIGADEGINYSTESLKDRVKALTEGRGVDVTYDPVGGDFSEQAVRAMGWNGRHLVIGFASGPIPSIPLNLALLKGCSIIGVFYGRFMNEQPDQNQANIEALWDWFDDGTLNPQVDDVFPIDDYAAGYGAVTGRRAKGKVVFTFDP</sequence>
<dbReference type="eggNOG" id="COG0604">
    <property type="taxonomic scope" value="Bacteria"/>
</dbReference>
<dbReference type="AlphaFoldDB" id="B8KS18"/>
<evidence type="ECO:0000313" key="2">
    <source>
        <dbReference type="EMBL" id="EED36329.1"/>
    </source>
</evidence>
<protein>
    <submittedName>
        <fullName evidence="2">Alcohol dehydrogenase, zinc-binding domain protein</fullName>
    </submittedName>
</protein>
<dbReference type="SUPFAM" id="SSF51735">
    <property type="entry name" value="NAD(P)-binding Rossmann-fold domains"/>
    <property type="match status" value="1"/>
</dbReference>
<dbReference type="InterPro" id="IPR011032">
    <property type="entry name" value="GroES-like_sf"/>
</dbReference>
<name>B8KS18_9GAMM</name>
<dbReference type="InterPro" id="IPR013149">
    <property type="entry name" value="ADH-like_C"/>
</dbReference>
<dbReference type="InterPro" id="IPR051397">
    <property type="entry name" value="Zn-ADH-like_protein"/>
</dbReference>
<dbReference type="InterPro" id="IPR013154">
    <property type="entry name" value="ADH-like_N"/>
</dbReference>
<dbReference type="PANTHER" id="PTHR43677">
    <property type="entry name" value="SHORT-CHAIN DEHYDROGENASE/REDUCTASE"/>
    <property type="match status" value="1"/>
</dbReference>
<evidence type="ECO:0000313" key="3">
    <source>
        <dbReference type="Proteomes" id="UP000004699"/>
    </source>
</evidence>